<dbReference type="EC" id="2.3.1.179" evidence="3 11"/>
<evidence type="ECO:0000256" key="13">
    <source>
        <dbReference type="RuleBase" id="RU003694"/>
    </source>
</evidence>
<evidence type="ECO:0000256" key="6">
    <source>
        <dbReference type="ARBA" id="ARBA00022679"/>
    </source>
</evidence>
<dbReference type="FunFam" id="3.40.47.10:FF:000018">
    <property type="entry name" value="3-oxoacyl-[acyl-carrier-protein] synthase 2"/>
    <property type="match status" value="1"/>
</dbReference>
<evidence type="ECO:0000256" key="10">
    <source>
        <dbReference type="ARBA" id="ARBA00023315"/>
    </source>
</evidence>
<evidence type="ECO:0000259" key="15">
    <source>
        <dbReference type="PROSITE" id="PS52004"/>
    </source>
</evidence>
<dbReference type="PATRIC" id="fig|1307761.3.peg.425"/>
<comment type="catalytic activity">
    <reaction evidence="11">
        <text>(9Z)-hexadecenoyl-[ACP] + malonyl-[ACP] + H(+) = 3-oxo-(11Z)-octadecenoyl-[ACP] + holo-[ACP] + CO2</text>
        <dbReference type="Rhea" id="RHEA:55040"/>
        <dbReference type="Rhea" id="RHEA-COMP:9623"/>
        <dbReference type="Rhea" id="RHEA-COMP:9685"/>
        <dbReference type="Rhea" id="RHEA-COMP:10800"/>
        <dbReference type="Rhea" id="RHEA-COMP:14074"/>
        <dbReference type="ChEBI" id="CHEBI:15378"/>
        <dbReference type="ChEBI" id="CHEBI:16526"/>
        <dbReference type="ChEBI" id="CHEBI:64479"/>
        <dbReference type="ChEBI" id="CHEBI:78449"/>
        <dbReference type="ChEBI" id="CHEBI:83989"/>
        <dbReference type="ChEBI" id="CHEBI:138538"/>
        <dbReference type="EC" id="2.3.1.179"/>
    </reaction>
</comment>
<proteinExistence type="inferred from homology"/>
<dbReference type="eggNOG" id="COG0304">
    <property type="taxonomic scope" value="Bacteria"/>
</dbReference>
<dbReference type="InterPro" id="IPR000794">
    <property type="entry name" value="Beta-ketoacyl_synthase"/>
</dbReference>
<dbReference type="SMART" id="SM00825">
    <property type="entry name" value="PKS_KS"/>
    <property type="match status" value="1"/>
</dbReference>
<dbReference type="GO" id="GO:0006633">
    <property type="term" value="P:fatty acid biosynthetic process"/>
    <property type="evidence" value="ECO:0007669"/>
    <property type="project" value="UniProtKB-UniRule"/>
</dbReference>
<dbReference type="Proteomes" id="UP000018680">
    <property type="component" value="Chromosome"/>
</dbReference>
<feature type="active site" description="For beta-ketoacyl synthase activity" evidence="12">
    <location>
        <position position="173"/>
    </location>
</feature>
<dbReference type="PROSITE" id="PS00098">
    <property type="entry name" value="THIOLASE_1"/>
    <property type="match status" value="1"/>
</dbReference>
<dbReference type="PANTHER" id="PTHR11712">
    <property type="entry name" value="POLYKETIDE SYNTHASE-RELATED"/>
    <property type="match status" value="1"/>
</dbReference>
<evidence type="ECO:0000256" key="9">
    <source>
        <dbReference type="ARBA" id="ARBA00023160"/>
    </source>
</evidence>
<dbReference type="Gene3D" id="3.40.47.10">
    <property type="match status" value="1"/>
</dbReference>
<comment type="pathway">
    <text evidence="1 11">Lipid metabolism; fatty acid biosynthesis.</text>
</comment>
<name>V5WDJ3_9SPIO</name>
<evidence type="ECO:0000313" key="17">
    <source>
        <dbReference type="Proteomes" id="UP000018680"/>
    </source>
</evidence>
<sequence length="422" mass="45067">MDPQGGCVAAKQRRVVITGLGTVNPIGFNVSQFWENLVKGKSGARKAQNMDLSDFHVQIAAEIDLPDVRDYFTQRKMARRLDRHIILGHIAGYQAIKDAGMDNYQEPHRVGVLVGTGDGGLITQYQQINRMAKSGLSSVSPFYVSSVIPNSTSAMISMEFGFTGPSFSVNSACASSNHALGTAYNMIATGMVDAMVTGGTEAVATEPSMAGFGQIGALSSRNDDPETASRPFDKSRDGFVMGEGAGVLFLEELEHAKKRGAHIYAEISGFGFTSDAYDLVAPHPDGIGASKAIELAVEMAELNYEQLDFINCHGTSTPIGDKAECQAVNRAMGADLASSIPVNSTKSMTGHLIGAASAVEAVAGILSFEQGVIHHTINQFELDDEINYNVIKEPMEKKADHFLSNAFGFGGQNACVVFSRYS</sequence>
<protein>
    <recommendedName>
        <fullName evidence="4 11">3-oxoacyl-[acyl-carrier-protein] synthase 2</fullName>
        <ecNumber evidence="3 11">2.3.1.179</ecNumber>
    </recommendedName>
</protein>
<dbReference type="SUPFAM" id="SSF53901">
    <property type="entry name" value="Thiolase-like"/>
    <property type="match status" value="2"/>
</dbReference>
<dbReference type="CDD" id="cd00834">
    <property type="entry name" value="KAS_I_II"/>
    <property type="match status" value="1"/>
</dbReference>
<feature type="domain" description="Ketosynthase family 3 (KS3)" evidence="15">
    <location>
        <begin position="12"/>
        <end position="420"/>
    </location>
</feature>
<accession>V5WDJ3</accession>
<evidence type="ECO:0000256" key="5">
    <source>
        <dbReference type="ARBA" id="ARBA00022516"/>
    </source>
</evidence>
<dbReference type="KEGG" id="slr:L21SP2_0425"/>
<comment type="similarity">
    <text evidence="2 11 13">Belongs to the thiolase-like superfamily. Beta-ketoacyl-ACP synthases family.</text>
</comment>
<evidence type="ECO:0000256" key="14">
    <source>
        <dbReference type="SAM" id="MobiDB-lite"/>
    </source>
</evidence>
<dbReference type="GO" id="GO:0004315">
    <property type="term" value="F:3-oxoacyl-[acyl-carrier-protein] synthase activity"/>
    <property type="evidence" value="ECO:0007669"/>
    <property type="project" value="UniProtKB-UniRule"/>
</dbReference>
<evidence type="ECO:0000256" key="12">
    <source>
        <dbReference type="PIRSR" id="PIRSR000447-1"/>
    </source>
</evidence>
<dbReference type="InterPro" id="IPR020615">
    <property type="entry name" value="Thiolase_acyl_enz_int_AS"/>
</dbReference>
<dbReference type="InterPro" id="IPR018201">
    <property type="entry name" value="Ketoacyl_synth_AS"/>
</dbReference>
<dbReference type="GO" id="GO:0005829">
    <property type="term" value="C:cytosol"/>
    <property type="evidence" value="ECO:0007669"/>
    <property type="project" value="TreeGrafter"/>
</dbReference>
<evidence type="ECO:0000256" key="8">
    <source>
        <dbReference type="ARBA" id="ARBA00023098"/>
    </source>
</evidence>
<dbReference type="InterPro" id="IPR014030">
    <property type="entry name" value="Ketoacyl_synth_N"/>
</dbReference>
<comment type="function">
    <text evidence="11">Involved in the type II fatty acid elongation cycle. Catalyzes the elongation of a wide range of acyl-ACP by the addition of two carbons from malonyl-ACP to an acyl acceptor. Can efficiently catalyze the conversion of palmitoleoyl-ACP (cis-hexadec-9-enoyl-ACP) to cis-vaccenoyl-ACP (cis-octadec-11-enoyl-ACP), an essential step in the thermal regulation of fatty acid composition.</text>
</comment>
<keyword evidence="9 11" id="KW-0275">Fatty acid biosynthesis</keyword>
<dbReference type="UniPathway" id="UPA00094"/>
<comment type="catalytic activity">
    <reaction evidence="11">
        <text>a fatty acyl-[ACP] + malonyl-[ACP] + H(+) = a 3-oxoacyl-[ACP] + holo-[ACP] + CO2</text>
        <dbReference type="Rhea" id="RHEA:22836"/>
        <dbReference type="Rhea" id="RHEA-COMP:9623"/>
        <dbReference type="Rhea" id="RHEA-COMP:9685"/>
        <dbReference type="Rhea" id="RHEA-COMP:9916"/>
        <dbReference type="Rhea" id="RHEA-COMP:14125"/>
        <dbReference type="ChEBI" id="CHEBI:15378"/>
        <dbReference type="ChEBI" id="CHEBI:16526"/>
        <dbReference type="ChEBI" id="CHEBI:64479"/>
        <dbReference type="ChEBI" id="CHEBI:78449"/>
        <dbReference type="ChEBI" id="CHEBI:78776"/>
        <dbReference type="ChEBI" id="CHEBI:138651"/>
    </reaction>
</comment>
<dbReference type="PANTHER" id="PTHR11712:SF336">
    <property type="entry name" value="3-OXOACYL-[ACYL-CARRIER-PROTEIN] SYNTHASE, MITOCHONDRIAL"/>
    <property type="match status" value="1"/>
</dbReference>
<dbReference type="AlphaFoldDB" id="V5WDJ3"/>
<keyword evidence="6 11" id="KW-0808">Transferase</keyword>
<keyword evidence="8" id="KW-0443">Lipid metabolism</keyword>
<keyword evidence="7" id="KW-0276">Fatty acid metabolism</keyword>
<dbReference type="Pfam" id="PF00109">
    <property type="entry name" value="ketoacyl-synt"/>
    <property type="match status" value="1"/>
</dbReference>
<evidence type="ECO:0000256" key="4">
    <source>
        <dbReference type="ARBA" id="ARBA00014657"/>
    </source>
</evidence>
<dbReference type="HOGENOM" id="CLU_000022_69_2_12"/>
<dbReference type="PIRSF" id="PIRSF000447">
    <property type="entry name" value="KAS_II"/>
    <property type="match status" value="1"/>
</dbReference>
<dbReference type="InterPro" id="IPR017568">
    <property type="entry name" value="3-oxoacyl-ACP_synth-2"/>
</dbReference>
<dbReference type="InterPro" id="IPR014031">
    <property type="entry name" value="Ketoacyl_synth_C"/>
</dbReference>
<dbReference type="InterPro" id="IPR016039">
    <property type="entry name" value="Thiolase-like"/>
</dbReference>
<evidence type="ECO:0000256" key="7">
    <source>
        <dbReference type="ARBA" id="ARBA00022832"/>
    </source>
</evidence>
<evidence type="ECO:0000313" key="16">
    <source>
        <dbReference type="EMBL" id="AHC13857.1"/>
    </source>
</evidence>
<dbReference type="PROSITE" id="PS52004">
    <property type="entry name" value="KS3_2"/>
    <property type="match status" value="1"/>
</dbReference>
<evidence type="ECO:0000256" key="11">
    <source>
        <dbReference type="PIRNR" id="PIRNR000447"/>
    </source>
</evidence>
<dbReference type="STRING" id="1307761.L21SP2_0425"/>
<keyword evidence="5 11" id="KW-0444">Lipid biosynthesis</keyword>
<dbReference type="EMBL" id="CP006939">
    <property type="protein sequence ID" value="AHC13857.1"/>
    <property type="molecule type" value="Genomic_DNA"/>
</dbReference>
<evidence type="ECO:0000256" key="2">
    <source>
        <dbReference type="ARBA" id="ARBA00008467"/>
    </source>
</evidence>
<dbReference type="Pfam" id="PF02801">
    <property type="entry name" value="Ketoacyl-synt_C"/>
    <property type="match status" value="1"/>
</dbReference>
<keyword evidence="17" id="KW-1185">Reference proteome</keyword>
<feature type="region of interest" description="Disordered" evidence="14">
    <location>
        <begin position="214"/>
        <end position="235"/>
    </location>
</feature>
<evidence type="ECO:0000256" key="1">
    <source>
        <dbReference type="ARBA" id="ARBA00005194"/>
    </source>
</evidence>
<gene>
    <name evidence="16" type="ORF">L21SP2_0425</name>
</gene>
<dbReference type="OrthoDB" id="9808669at2"/>
<organism evidence="16 17">
    <name type="scientific">Salinispira pacifica</name>
    <dbReference type="NCBI Taxonomy" id="1307761"/>
    <lineage>
        <taxon>Bacteria</taxon>
        <taxon>Pseudomonadati</taxon>
        <taxon>Spirochaetota</taxon>
        <taxon>Spirochaetia</taxon>
        <taxon>Spirochaetales</taxon>
        <taxon>Spirochaetaceae</taxon>
        <taxon>Salinispira</taxon>
    </lineage>
</organism>
<evidence type="ECO:0000256" key="3">
    <source>
        <dbReference type="ARBA" id="ARBA00012356"/>
    </source>
</evidence>
<dbReference type="NCBIfam" id="NF005589">
    <property type="entry name" value="PRK07314.1"/>
    <property type="match status" value="1"/>
</dbReference>
<dbReference type="InterPro" id="IPR020841">
    <property type="entry name" value="PKS_Beta-ketoAc_synthase_dom"/>
</dbReference>
<reference evidence="16 17" key="1">
    <citation type="journal article" date="2015" name="Stand. Genomic Sci.">
        <title>Complete genome sequence and description of Salinispira pacifica gen. nov., sp. nov., a novel spirochaete isolated form a hypersaline microbial mat.</title>
        <authorList>
            <person name="Ben Hania W."/>
            <person name="Joseph M."/>
            <person name="Schumann P."/>
            <person name="Bunk B."/>
            <person name="Fiebig A."/>
            <person name="Sproer C."/>
            <person name="Klenk H.P."/>
            <person name="Fardeau M.L."/>
            <person name="Spring S."/>
        </authorList>
    </citation>
    <scope>NUCLEOTIDE SEQUENCE [LARGE SCALE GENOMIC DNA]</scope>
    <source>
        <strain evidence="16 17">L21-RPul-D2</strain>
    </source>
</reference>
<keyword evidence="10 11" id="KW-0012">Acyltransferase</keyword>
<dbReference type="PROSITE" id="PS00606">
    <property type="entry name" value="KS3_1"/>
    <property type="match status" value="1"/>
</dbReference>
<dbReference type="NCBIfam" id="TIGR03150">
    <property type="entry name" value="fabF"/>
    <property type="match status" value="1"/>
</dbReference>